<dbReference type="Gene3D" id="3.60.40.10">
    <property type="entry name" value="PPM-type phosphatase domain"/>
    <property type="match status" value="1"/>
</dbReference>
<evidence type="ECO:0000259" key="1">
    <source>
        <dbReference type="PROSITE" id="PS51746"/>
    </source>
</evidence>
<dbReference type="Proteomes" id="UP001205566">
    <property type="component" value="Unassembled WGS sequence"/>
</dbReference>
<dbReference type="CDD" id="cd00143">
    <property type="entry name" value="PP2Cc"/>
    <property type="match status" value="1"/>
</dbReference>
<dbReference type="PROSITE" id="PS51746">
    <property type="entry name" value="PPM_2"/>
    <property type="match status" value="1"/>
</dbReference>
<gene>
    <name evidence="2" type="ORF">HXX02_09495</name>
</gene>
<sequence length="251" mass="27210">MQGRIESIAVSRVGHVREHNEDAVFNDDERGLWLVADGMGGHAAGEVASQLAVDTVVQDMIAGDDLRLAVQRAHVVIKAAARDNPAQSGMGTTLVVVQRCRRGFRLIWSGDSRVYAWHGKGRLRQLTRDHSFVEDLIERGVLSEEEAQSHPKKNLINQALGLVELPHLNPGESYYRPSSRGGLMLCSDGVSDMLSPGELSDILTSGSDLQETAAALTRAIEGTSATDNFSFVLLAHPAPGLKGLLQQWLGR</sequence>
<dbReference type="Pfam" id="PF13672">
    <property type="entry name" value="PP2C_2"/>
    <property type="match status" value="1"/>
</dbReference>
<accession>A0ABT1P0N7</accession>
<keyword evidence="3" id="KW-1185">Reference proteome</keyword>
<organism evidence="2 3">
    <name type="scientific">Microbulbifer elongatus</name>
    <dbReference type="NCBI Taxonomy" id="86173"/>
    <lineage>
        <taxon>Bacteria</taxon>
        <taxon>Pseudomonadati</taxon>
        <taxon>Pseudomonadota</taxon>
        <taxon>Gammaproteobacteria</taxon>
        <taxon>Cellvibrionales</taxon>
        <taxon>Microbulbiferaceae</taxon>
        <taxon>Microbulbifer</taxon>
    </lineage>
</organism>
<dbReference type="SUPFAM" id="SSF81606">
    <property type="entry name" value="PP2C-like"/>
    <property type="match status" value="1"/>
</dbReference>
<dbReference type="SMART" id="SM00331">
    <property type="entry name" value="PP2C_SIG"/>
    <property type="match status" value="1"/>
</dbReference>
<dbReference type="SMART" id="SM00332">
    <property type="entry name" value="PP2Cc"/>
    <property type="match status" value="1"/>
</dbReference>
<dbReference type="InterPro" id="IPR036457">
    <property type="entry name" value="PPM-type-like_dom_sf"/>
</dbReference>
<protein>
    <submittedName>
        <fullName evidence="2">Serine/threonine-protein phosphatase</fullName>
    </submittedName>
</protein>
<proteinExistence type="predicted"/>
<name>A0ABT1P0N7_9GAMM</name>
<reference evidence="2" key="1">
    <citation type="thesis" date="2020" institute="Technische Universitat Dresden" country="Dresden, Germany">
        <title>The Agarolytic System of Microbulbifer elongatus PORT2, Isolated from Batu Karas, Pangandaran West Java Indonesia.</title>
        <authorList>
            <person name="Anggraeni S.R."/>
        </authorList>
    </citation>
    <scope>NUCLEOTIDE SEQUENCE</scope>
    <source>
        <strain evidence="2">PORT2</strain>
    </source>
</reference>
<comment type="caution">
    <text evidence="2">The sequence shown here is derived from an EMBL/GenBank/DDBJ whole genome shotgun (WGS) entry which is preliminary data.</text>
</comment>
<feature type="domain" description="PPM-type phosphatase" evidence="1">
    <location>
        <begin position="5"/>
        <end position="251"/>
    </location>
</feature>
<evidence type="ECO:0000313" key="3">
    <source>
        <dbReference type="Proteomes" id="UP001205566"/>
    </source>
</evidence>
<dbReference type="EMBL" id="JACASI010000026">
    <property type="protein sequence ID" value="MCQ3829680.1"/>
    <property type="molecule type" value="Genomic_DNA"/>
</dbReference>
<dbReference type="RefSeq" id="WP_255874646.1">
    <property type="nucleotide sequence ID" value="NZ_JACASI010000026.1"/>
</dbReference>
<evidence type="ECO:0000313" key="2">
    <source>
        <dbReference type="EMBL" id="MCQ3829680.1"/>
    </source>
</evidence>
<dbReference type="InterPro" id="IPR001932">
    <property type="entry name" value="PPM-type_phosphatase-like_dom"/>
</dbReference>